<name>A0A9P8IYP2_AURME</name>
<reference evidence="1" key="1">
    <citation type="journal article" date="2021" name="J Fungi (Basel)">
        <title>Virulence traits and population genomics of the black yeast Aureobasidium melanogenum.</title>
        <authorList>
            <person name="Cernosa A."/>
            <person name="Sun X."/>
            <person name="Gostincar C."/>
            <person name="Fang C."/>
            <person name="Gunde-Cimerman N."/>
            <person name="Song Z."/>
        </authorList>
    </citation>
    <scope>NUCLEOTIDE SEQUENCE</scope>
    <source>
        <strain evidence="1">EXF-9911</strain>
    </source>
</reference>
<comment type="caution">
    <text evidence="1">The sequence shown here is derived from an EMBL/GenBank/DDBJ whole genome shotgun (WGS) entry which is preliminary data.</text>
</comment>
<dbReference type="EMBL" id="JAHFXF010001655">
    <property type="protein sequence ID" value="KAG9665057.1"/>
    <property type="molecule type" value="Genomic_DNA"/>
</dbReference>
<evidence type="ECO:0000313" key="1">
    <source>
        <dbReference type="EMBL" id="KAG9665057.1"/>
    </source>
</evidence>
<accession>A0A9P8IYP2</accession>
<evidence type="ECO:0000313" key="2">
    <source>
        <dbReference type="Proteomes" id="UP000779574"/>
    </source>
</evidence>
<dbReference type="Proteomes" id="UP000779574">
    <property type="component" value="Unassembled WGS sequence"/>
</dbReference>
<gene>
    <name evidence="1" type="ORF">KCU76_g18538</name>
</gene>
<dbReference type="AlphaFoldDB" id="A0A9P8IYP2"/>
<protein>
    <submittedName>
        <fullName evidence="1">Uncharacterized protein</fullName>
    </submittedName>
</protein>
<dbReference type="OrthoDB" id="3877402at2759"/>
<proteinExistence type="predicted"/>
<sequence>MLVVTMMSVTRALGATDVKDVMIACFLNLTSVNVKPLKLAVIEALRTPYHFTAKNNIIWRDEMVCECGNIPQIWMLENNNQARVETSRARDIMAGHHTWSRLFKSLKLAEKDAEIKTDPNHRYPVAPYELHMQLLDRLLATCAVEIRKNSKRRTARSDARVQFSVVVRFKCSYRFGLTVGGVFDDNHSDDDDQLVTPTPSRKRKRYLRNSILSLQQAGKLEQIVSLDLLCTGGVSPGQCDISIRDLDIEKV</sequence>
<organism evidence="1 2">
    <name type="scientific">Aureobasidium melanogenum</name>
    <name type="common">Aureobasidium pullulans var. melanogenum</name>
    <dbReference type="NCBI Taxonomy" id="46634"/>
    <lineage>
        <taxon>Eukaryota</taxon>
        <taxon>Fungi</taxon>
        <taxon>Dikarya</taxon>
        <taxon>Ascomycota</taxon>
        <taxon>Pezizomycotina</taxon>
        <taxon>Dothideomycetes</taxon>
        <taxon>Dothideomycetidae</taxon>
        <taxon>Dothideales</taxon>
        <taxon>Saccotheciaceae</taxon>
        <taxon>Aureobasidium</taxon>
    </lineage>
</organism>
<feature type="non-terminal residue" evidence="1">
    <location>
        <position position="1"/>
    </location>
</feature>
<reference evidence="1" key="2">
    <citation type="submission" date="2021-08" db="EMBL/GenBank/DDBJ databases">
        <authorList>
            <person name="Gostincar C."/>
            <person name="Sun X."/>
            <person name="Song Z."/>
            <person name="Gunde-Cimerman N."/>
        </authorList>
    </citation>
    <scope>NUCLEOTIDE SEQUENCE</scope>
    <source>
        <strain evidence="1">EXF-9911</strain>
    </source>
</reference>